<dbReference type="Gene3D" id="2.30.30.40">
    <property type="entry name" value="SH3 Domains"/>
    <property type="match status" value="8"/>
</dbReference>
<feature type="domain" description="SH3b" evidence="3">
    <location>
        <begin position="38"/>
        <end position="102"/>
    </location>
</feature>
<evidence type="ECO:0000256" key="2">
    <source>
        <dbReference type="SAM" id="SignalP"/>
    </source>
</evidence>
<dbReference type="PANTHER" id="PTHR34408:SF1">
    <property type="entry name" value="GLYCOSYL HYDROLASE FAMILY 19 DOMAIN-CONTAINING PROTEIN HI_1415"/>
    <property type="match status" value="1"/>
</dbReference>
<dbReference type="PANTHER" id="PTHR34408">
    <property type="entry name" value="FAMILY PROTEIN, PUTATIVE-RELATED"/>
    <property type="match status" value="1"/>
</dbReference>
<dbReference type="InterPro" id="IPR036028">
    <property type="entry name" value="SH3-like_dom_sf"/>
</dbReference>
<dbReference type="RefSeq" id="WP_207975103.1">
    <property type="nucleotide sequence ID" value="NZ_JAGDEL010000001.1"/>
</dbReference>
<dbReference type="Proteomes" id="UP000663981">
    <property type="component" value="Unassembled WGS sequence"/>
</dbReference>
<reference evidence="4 5" key="1">
    <citation type="submission" date="2021-03" db="EMBL/GenBank/DDBJ databases">
        <title>Whole genome sequence of Metabacillus bambusae BG109.</title>
        <authorList>
            <person name="Jeong J.W."/>
        </authorList>
    </citation>
    <scope>NUCLEOTIDE SEQUENCE [LARGE SCALE GENOMIC DNA]</scope>
    <source>
        <strain evidence="4 5">BG109</strain>
    </source>
</reference>
<feature type="region of interest" description="Disordered" evidence="1">
    <location>
        <begin position="181"/>
        <end position="200"/>
    </location>
</feature>
<organism evidence="4 5">
    <name type="scientific">Metabacillus bambusae</name>
    <dbReference type="NCBI Taxonomy" id="2795218"/>
    <lineage>
        <taxon>Bacteria</taxon>
        <taxon>Bacillati</taxon>
        <taxon>Bacillota</taxon>
        <taxon>Bacilli</taxon>
        <taxon>Bacillales</taxon>
        <taxon>Bacillaceae</taxon>
        <taxon>Metabacillus</taxon>
    </lineage>
</organism>
<dbReference type="Gene3D" id="1.10.530.10">
    <property type="match status" value="1"/>
</dbReference>
<dbReference type="SMART" id="SM00287">
    <property type="entry name" value="SH3b"/>
    <property type="match status" value="8"/>
</dbReference>
<sequence>MKRALLPTFCFAVLSTIAFEETVFAAQSETVDSESVYTSTKYVNVSSGFLNLRESASTSAKVIATFIKGTEVTVYSEANGWSKIKANGKEGYVSSRYLTSKNLDKSTISQQTPETITKYVNVSSGSLNLRKSGSTSAELITSLKKGTEVTVYSEANGWSKIKANGKEGYVSSKYLTTTNSEKITSSTPEATPTARSTTKNVNVGSGSLNLRKSGSTSATIITTLKKGTEVTVYSEANGWSKVKASGKEGYVNSAYLIPKNSDVGNSSTPTPEPTTRYVNVNSGSLNMRKSASTNASIIVKLAKGKEVKVYSEANGWAKVEVFGQTGYVSSQYLISSITSKDKDTSPSSSAQQPSTKYVNVSEKSSLNVRKTASVSGTVLTKLTKGTEVTVYSEANGWSKIEGNGKEGYVSSDYLTAVKPNSETIEKPEQIEEKKYVNVSLGSSLNMRNSASTNSSIILKLARGVEITVYSEANGWAKVKAYGKYGYVSSQYLSTSKPSAGSEPDAVQGEQSDKNDSNENKTISKYVNVMYGSALNLRSEASTSGSIVTKLSRGTIVTVYSEENDWARVTVNGKTGYVSSQYLSLTEPYNPSTPNDVDTEKTSNYYDISLSELTDIQMAVNPQTDKEYNTYIREDALTINNSTSATVKGVGWNVRGGAGTNFWVVGTVSQGQPLQILSKVKGNDGYDWYQVNYNKSWVNASPEDVTYYLDPNNFLNTPVDSLQYLKLSLPANLNPTEVNEKILSGKGSLKGLASAFITAGQAYNVNEIYLISHALLETGNGTSQLSTGVQVNGKTVYNMYGIGAYDGSALSSGAQYAYNAGWFTPEAAIIGGSKFIAQGYINAGQDTLYKMRWNPSSSASNGYASHQYATDIGWAAKQVKQIHNLYSLIDSYKLVLDIPTFKN</sequence>
<feature type="region of interest" description="Disordered" evidence="1">
    <location>
        <begin position="338"/>
        <end position="358"/>
    </location>
</feature>
<feature type="domain" description="SH3b" evidence="3">
    <location>
        <begin position="273"/>
        <end position="337"/>
    </location>
</feature>
<dbReference type="Pfam" id="PF08239">
    <property type="entry name" value="SH3_3"/>
    <property type="match status" value="8"/>
</dbReference>
<dbReference type="SMART" id="SM00047">
    <property type="entry name" value="LYZ2"/>
    <property type="match status" value="1"/>
</dbReference>
<protein>
    <submittedName>
        <fullName evidence="4">SH3 domain-containing protein</fullName>
    </submittedName>
</protein>
<keyword evidence="2" id="KW-0732">Signal</keyword>
<evidence type="ECO:0000313" key="4">
    <source>
        <dbReference type="EMBL" id="MBO1510471.1"/>
    </source>
</evidence>
<name>A0ABS3MWW4_9BACI</name>
<dbReference type="PROSITE" id="PS51781">
    <property type="entry name" value="SH3B"/>
    <property type="match status" value="8"/>
</dbReference>
<comment type="caution">
    <text evidence="4">The sequence shown here is derived from an EMBL/GenBank/DDBJ whole genome shotgun (WGS) entry which is preliminary data.</text>
</comment>
<dbReference type="Pfam" id="PF01832">
    <property type="entry name" value="Glucosaminidase"/>
    <property type="match status" value="1"/>
</dbReference>
<feature type="domain" description="SH3b" evidence="3">
    <location>
        <begin position="353"/>
        <end position="418"/>
    </location>
</feature>
<feature type="region of interest" description="Disordered" evidence="1">
    <location>
        <begin position="496"/>
        <end position="520"/>
    </location>
</feature>
<evidence type="ECO:0000256" key="1">
    <source>
        <dbReference type="SAM" id="MobiDB-lite"/>
    </source>
</evidence>
<feature type="signal peptide" evidence="2">
    <location>
        <begin position="1"/>
        <end position="25"/>
    </location>
</feature>
<keyword evidence="5" id="KW-1185">Reference proteome</keyword>
<feature type="compositionally biased region" description="Low complexity" evidence="1">
    <location>
        <begin position="345"/>
        <end position="355"/>
    </location>
</feature>
<dbReference type="InterPro" id="IPR003646">
    <property type="entry name" value="SH3-like_bac-type"/>
</dbReference>
<dbReference type="EMBL" id="JAGDEL010000001">
    <property type="protein sequence ID" value="MBO1510471.1"/>
    <property type="molecule type" value="Genomic_DNA"/>
</dbReference>
<dbReference type="InterPro" id="IPR052354">
    <property type="entry name" value="Cell_Wall_Dynamics_Protein"/>
</dbReference>
<dbReference type="SUPFAM" id="SSF50044">
    <property type="entry name" value="SH3-domain"/>
    <property type="match status" value="2"/>
</dbReference>
<feature type="domain" description="SH3b" evidence="3">
    <location>
        <begin position="523"/>
        <end position="586"/>
    </location>
</feature>
<evidence type="ECO:0000313" key="5">
    <source>
        <dbReference type="Proteomes" id="UP000663981"/>
    </source>
</evidence>
<feature type="domain" description="SH3b" evidence="3">
    <location>
        <begin position="431"/>
        <end position="496"/>
    </location>
</feature>
<feature type="domain" description="SH3b" evidence="3">
    <location>
        <begin position="641"/>
        <end position="717"/>
    </location>
</feature>
<feature type="domain" description="SH3b" evidence="3">
    <location>
        <begin position="117"/>
        <end position="179"/>
    </location>
</feature>
<feature type="domain" description="SH3b" evidence="3">
    <location>
        <begin position="196"/>
        <end position="260"/>
    </location>
</feature>
<evidence type="ECO:0000259" key="3">
    <source>
        <dbReference type="PROSITE" id="PS51781"/>
    </source>
</evidence>
<feature type="chain" id="PRO_5047095207" evidence="2">
    <location>
        <begin position="26"/>
        <end position="902"/>
    </location>
</feature>
<proteinExistence type="predicted"/>
<accession>A0ABS3MWW4</accession>
<dbReference type="InterPro" id="IPR002901">
    <property type="entry name" value="MGlyc_endo_b_GlcNAc-like_dom"/>
</dbReference>
<gene>
    <name evidence="4" type="ORF">I7822_02050</name>
</gene>